<reference evidence="2" key="2">
    <citation type="submission" date="2015-07" db="EMBL/GenBank/DDBJ databases">
        <title>MeaNS - Measles Nucleotide Surveillance Program.</title>
        <authorList>
            <person name="Tran T."/>
            <person name="Druce J."/>
        </authorList>
    </citation>
    <scope>NUCLEOTIDE SEQUENCE</scope>
    <source>
        <strain evidence="2">DSM 9887</strain>
    </source>
</reference>
<evidence type="ECO:0008006" key="5">
    <source>
        <dbReference type="Google" id="ProtNLM"/>
    </source>
</evidence>
<comment type="caution">
    <text evidence="2">The sequence shown here is derived from an EMBL/GenBank/DDBJ whole genome shotgun (WGS) entry which is preliminary data.</text>
</comment>
<dbReference type="EMBL" id="LGIQ01000011">
    <property type="protein sequence ID" value="KNB69932.1"/>
    <property type="molecule type" value="Genomic_DNA"/>
</dbReference>
<accession>A0A0K9YMR3</accession>
<dbReference type="EMBL" id="BJON01000009">
    <property type="protein sequence ID" value="GED68710.1"/>
    <property type="molecule type" value="Genomic_DNA"/>
</dbReference>
<dbReference type="AlphaFoldDB" id="A0A0K9YMR3"/>
<reference evidence="3" key="1">
    <citation type="submission" date="2015-07" db="EMBL/GenBank/DDBJ databases">
        <title>Genome sequencing project for genomic taxonomy and phylogenomics of Bacillus-like bacteria.</title>
        <authorList>
            <person name="Liu B."/>
            <person name="Wang J."/>
            <person name="Zhu Y."/>
            <person name="Liu G."/>
            <person name="Chen Q."/>
            <person name="Chen Z."/>
            <person name="Lan J."/>
            <person name="Che J."/>
            <person name="Ge C."/>
            <person name="Shi H."/>
            <person name="Pan Z."/>
            <person name="Liu X."/>
        </authorList>
    </citation>
    <scope>NUCLEOTIDE SEQUENCE [LARGE SCALE GENOMIC DNA]</scope>
    <source>
        <strain evidence="3">DSM 9887</strain>
    </source>
</reference>
<dbReference type="Proteomes" id="UP000036834">
    <property type="component" value="Unassembled WGS sequence"/>
</dbReference>
<keyword evidence="4" id="KW-1185">Reference proteome</keyword>
<gene>
    <name evidence="1" type="primary">yxiS</name>
    <name evidence="2" type="ORF">ADS79_29310</name>
    <name evidence="1" type="ORF">BRE01_24120</name>
</gene>
<dbReference type="RefSeq" id="WP_049741971.1">
    <property type="nucleotide sequence ID" value="NZ_BJON01000009.1"/>
</dbReference>
<evidence type="ECO:0000313" key="3">
    <source>
        <dbReference type="Proteomes" id="UP000036834"/>
    </source>
</evidence>
<sequence>MNRKEMEEQVIQAYQRDEGMMILVFAQWCVNHDLDAQALYRQAYPAQHDNPLLAQMLENTVPKQEAEEIPDATLLGVLSLFGNDDLAFVVHEVIEQRKQNKE</sequence>
<name>A0A0K9YMR3_9BACL</name>
<evidence type="ECO:0000313" key="2">
    <source>
        <dbReference type="EMBL" id="KNB69932.1"/>
    </source>
</evidence>
<organism evidence="2 3">
    <name type="scientific">Brevibacillus reuszeri</name>
    <dbReference type="NCBI Taxonomy" id="54915"/>
    <lineage>
        <taxon>Bacteria</taxon>
        <taxon>Bacillati</taxon>
        <taxon>Bacillota</taxon>
        <taxon>Bacilli</taxon>
        <taxon>Bacillales</taxon>
        <taxon>Paenibacillaceae</taxon>
        <taxon>Brevibacillus</taxon>
    </lineage>
</organism>
<dbReference type="STRING" id="54915.ADS79_29310"/>
<dbReference type="Proteomes" id="UP000319578">
    <property type="component" value="Unassembled WGS sequence"/>
</dbReference>
<dbReference type="PATRIC" id="fig|54915.3.peg.5077"/>
<evidence type="ECO:0000313" key="1">
    <source>
        <dbReference type="EMBL" id="GED68710.1"/>
    </source>
</evidence>
<evidence type="ECO:0000313" key="4">
    <source>
        <dbReference type="Proteomes" id="UP000319578"/>
    </source>
</evidence>
<reference evidence="1 4" key="3">
    <citation type="submission" date="2019-06" db="EMBL/GenBank/DDBJ databases">
        <title>Whole genome shotgun sequence of Brevibacillus reuszeri NBRC 15719.</title>
        <authorList>
            <person name="Hosoyama A."/>
            <person name="Uohara A."/>
            <person name="Ohji S."/>
            <person name="Ichikawa N."/>
        </authorList>
    </citation>
    <scope>NUCLEOTIDE SEQUENCE [LARGE SCALE GENOMIC DNA]</scope>
    <source>
        <strain evidence="1 4">NBRC 15719</strain>
    </source>
</reference>
<proteinExistence type="predicted"/>
<dbReference type="OrthoDB" id="2678957at2"/>
<protein>
    <recommendedName>
        <fullName evidence="5">YxiS</fullName>
    </recommendedName>
</protein>